<name>A0A4Q2KM58_9SPHN</name>
<evidence type="ECO:0000313" key="3">
    <source>
        <dbReference type="Proteomes" id="UP000293623"/>
    </source>
</evidence>
<organism evidence="2 3">
    <name type="scientific">Pelagerythrobacter rhizovicinus</name>
    <dbReference type="NCBI Taxonomy" id="2268576"/>
    <lineage>
        <taxon>Bacteria</taxon>
        <taxon>Pseudomonadati</taxon>
        <taxon>Pseudomonadota</taxon>
        <taxon>Alphaproteobacteria</taxon>
        <taxon>Sphingomonadales</taxon>
        <taxon>Erythrobacteraceae</taxon>
        <taxon>Pelagerythrobacter</taxon>
    </lineage>
</organism>
<accession>A0A4Q2KM58</accession>
<protein>
    <submittedName>
        <fullName evidence="2">Uncharacterized protein</fullName>
    </submittedName>
</protein>
<feature type="compositionally biased region" description="Basic residues" evidence="1">
    <location>
        <begin position="20"/>
        <end position="58"/>
    </location>
</feature>
<dbReference type="Proteomes" id="UP000293623">
    <property type="component" value="Unassembled WGS sequence"/>
</dbReference>
<dbReference type="AlphaFoldDB" id="A0A4Q2KM58"/>
<reference evidence="2 3" key="1">
    <citation type="submission" date="2019-01" db="EMBL/GenBank/DDBJ databases">
        <title>Altererythrobacter rhizovicinus sp. nov., isolated from the rhizosphere soil of Haloxylon ammodendron.</title>
        <authorList>
            <person name="Li H.-P."/>
            <person name="Gou J.-Y."/>
            <person name="Yao D."/>
            <person name="Han Q.-Q."/>
            <person name="Shao K.-Z."/>
            <person name="Zhao Q."/>
            <person name="Zhang J.-L."/>
        </authorList>
    </citation>
    <scope>NUCLEOTIDE SEQUENCE [LARGE SCALE GENOMIC DNA]</scope>
    <source>
        <strain evidence="2 3">AY-3R</strain>
    </source>
</reference>
<evidence type="ECO:0000256" key="1">
    <source>
        <dbReference type="SAM" id="MobiDB-lite"/>
    </source>
</evidence>
<sequence>MRTRRSAPALPRLPGDRALRRWPRRRARARRACRRLPRGRRRRSRGRPRRGSCGRCRARGAPCAARTSAGAAVKRYARLPQSNFGQTANHVVASRLHRNQA</sequence>
<gene>
    <name evidence="2" type="ORF">ETX26_01760</name>
</gene>
<proteinExistence type="predicted"/>
<dbReference type="EMBL" id="SDPV01000001">
    <property type="protein sequence ID" value="RXZ65507.1"/>
    <property type="molecule type" value="Genomic_DNA"/>
</dbReference>
<comment type="caution">
    <text evidence="2">The sequence shown here is derived from an EMBL/GenBank/DDBJ whole genome shotgun (WGS) entry which is preliminary data.</text>
</comment>
<feature type="region of interest" description="Disordered" evidence="1">
    <location>
        <begin position="1"/>
        <end position="58"/>
    </location>
</feature>
<keyword evidence="3" id="KW-1185">Reference proteome</keyword>
<evidence type="ECO:0000313" key="2">
    <source>
        <dbReference type="EMBL" id="RXZ65507.1"/>
    </source>
</evidence>